<dbReference type="PANTHER" id="PTHR33596">
    <property type="entry name" value="COLD-REGULATED 413 PLASMA MEMBRANE PROTEIN 2"/>
    <property type="match status" value="1"/>
</dbReference>
<evidence type="ECO:0000313" key="7">
    <source>
        <dbReference type="EMBL" id="ADE76027.1"/>
    </source>
</evidence>
<comment type="similarity">
    <text evidence="2">Belongs to the Cold-regulated 413 protein family.</text>
</comment>
<protein>
    <submittedName>
        <fullName evidence="7">Uncharacterized protein</fullName>
    </submittedName>
</protein>
<dbReference type="PANTHER" id="PTHR33596:SF23">
    <property type="entry name" value="COLD-REGULATED 413 PLASMA MEMBRANE PROTEIN 2"/>
    <property type="match status" value="1"/>
</dbReference>
<dbReference type="InterPro" id="IPR008892">
    <property type="entry name" value="COR413"/>
</dbReference>
<evidence type="ECO:0000256" key="5">
    <source>
        <dbReference type="ARBA" id="ARBA00023136"/>
    </source>
</evidence>
<evidence type="ECO:0000256" key="2">
    <source>
        <dbReference type="ARBA" id="ARBA00005852"/>
    </source>
</evidence>
<feature type="transmembrane region" description="Helical" evidence="6">
    <location>
        <begin position="27"/>
        <end position="43"/>
    </location>
</feature>
<evidence type="ECO:0000256" key="4">
    <source>
        <dbReference type="ARBA" id="ARBA00022989"/>
    </source>
</evidence>
<evidence type="ECO:0000256" key="6">
    <source>
        <dbReference type="SAM" id="Phobius"/>
    </source>
</evidence>
<organism evidence="7">
    <name type="scientific">Picea sitchensis</name>
    <name type="common">Sitka spruce</name>
    <name type="synonym">Pinus sitchensis</name>
    <dbReference type="NCBI Taxonomy" id="3332"/>
    <lineage>
        <taxon>Eukaryota</taxon>
        <taxon>Viridiplantae</taxon>
        <taxon>Streptophyta</taxon>
        <taxon>Embryophyta</taxon>
        <taxon>Tracheophyta</taxon>
        <taxon>Spermatophyta</taxon>
        <taxon>Pinopsida</taxon>
        <taxon>Pinidae</taxon>
        <taxon>Conifers I</taxon>
        <taxon>Pinales</taxon>
        <taxon>Pinaceae</taxon>
        <taxon>Picea</taxon>
    </lineage>
</organism>
<keyword evidence="3 6" id="KW-0812">Transmembrane</keyword>
<sequence length="97" mass="10819">MEEMASANDSAVQAVPMFEAYVQDATFLRWLSIAAAVYLFVIYKTNWRMNIMPMLLVPYIGLNLPSVLFNIIRLFGISYSSIVTVGYSSALADDIPS</sequence>
<dbReference type="GO" id="GO:0016020">
    <property type="term" value="C:membrane"/>
    <property type="evidence" value="ECO:0007669"/>
    <property type="project" value="UniProtKB-SubCell"/>
</dbReference>
<dbReference type="EMBL" id="BT122657">
    <property type="protein sequence ID" value="ADE76027.1"/>
    <property type="molecule type" value="mRNA"/>
</dbReference>
<dbReference type="AlphaFoldDB" id="D5A908"/>
<keyword evidence="5 6" id="KW-0472">Membrane</keyword>
<comment type="subcellular location">
    <subcellularLocation>
        <location evidence="1">Membrane</location>
        <topology evidence="1">Multi-pass membrane protein</topology>
    </subcellularLocation>
</comment>
<feature type="transmembrane region" description="Helical" evidence="6">
    <location>
        <begin position="55"/>
        <end position="75"/>
    </location>
</feature>
<evidence type="ECO:0000256" key="3">
    <source>
        <dbReference type="ARBA" id="ARBA00022692"/>
    </source>
</evidence>
<keyword evidence="4 6" id="KW-1133">Transmembrane helix</keyword>
<accession>D5A908</accession>
<evidence type="ECO:0000256" key="1">
    <source>
        <dbReference type="ARBA" id="ARBA00004141"/>
    </source>
</evidence>
<proteinExistence type="evidence at transcript level"/>
<reference evidence="7" key="1">
    <citation type="submission" date="2010-04" db="EMBL/GenBank/DDBJ databases">
        <authorList>
            <person name="Reid K.E."/>
            <person name="Liao N."/>
            <person name="Chan S."/>
            <person name="Docking R."/>
            <person name="Taylor G."/>
            <person name="Moore R."/>
            <person name="Mayo M."/>
            <person name="Munro S."/>
            <person name="King J."/>
            <person name="Yanchuk A."/>
            <person name="Holt R."/>
            <person name="Jones S."/>
            <person name="Marra M."/>
            <person name="Ritland C.E."/>
            <person name="Ritland K."/>
            <person name="Bohlmann J."/>
        </authorList>
    </citation>
    <scope>NUCLEOTIDE SEQUENCE</scope>
    <source>
        <tissue evidence="7">Buds collected with no treatment. Collection October 2007</tissue>
    </source>
</reference>
<dbReference type="Pfam" id="PF05562">
    <property type="entry name" value="WCOR413"/>
    <property type="match status" value="1"/>
</dbReference>
<name>D5A908_PICSI</name>